<proteinExistence type="predicted"/>
<gene>
    <name evidence="1" type="ORF">V1351_00485</name>
</gene>
<dbReference type="Proteomes" id="UP001382727">
    <property type="component" value="Chromosome"/>
</dbReference>
<evidence type="ECO:0000313" key="1">
    <source>
        <dbReference type="EMBL" id="WXB76566.1"/>
    </source>
</evidence>
<keyword evidence="2" id="KW-1185">Reference proteome</keyword>
<accession>A0ABZ2MHM1</accession>
<protein>
    <recommendedName>
        <fullName evidence="3">ABC transporter permease</fullName>
    </recommendedName>
</protein>
<evidence type="ECO:0000313" key="2">
    <source>
        <dbReference type="Proteomes" id="UP001382727"/>
    </source>
</evidence>
<organism evidence="1 2">
    <name type="scientific">Janibacter alittae</name>
    <dbReference type="NCBI Taxonomy" id="3115209"/>
    <lineage>
        <taxon>Bacteria</taxon>
        <taxon>Bacillati</taxon>
        <taxon>Actinomycetota</taxon>
        <taxon>Actinomycetes</taxon>
        <taxon>Micrococcales</taxon>
        <taxon>Intrasporangiaceae</taxon>
        <taxon>Janibacter</taxon>
    </lineage>
</organism>
<name>A0ABZ2MHM1_9MICO</name>
<dbReference type="RefSeq" id="WP_338749667.1">
    <property type="nucleotide sequence ID" value="NZ_CP144913.1"/>
</dbReference>
<dbReference type="EMBL" id="CP144913">
    <property type="protein sequence ID" value="WXB76566.1"/>
    <property type="molecule type" value="Genomic_DNA"/>
</dbReference>
<reference evidence="1 2" key="1">
    <citation type="submission" date="2024-02" db="EMBL/GenBank/DDBJ databases">
        <title>Janibacter sp. nov., isolated from gut of marine sandworm.</title>
        <authorList>
            <person name="Kim B."/>
            <person name="Jun M.O."/>
            <person name="Shin N.-R."/>
        </authorList>
    </citation>
    <scope>NUCLEOTIDE SEQUENCE [LARGE SCALE GENOMIC DNA]</scope>
    <source>
        <strain evidence="1 2">A1S7</strain>
    </source>
</reference>
<sequence length="65" mass="6952">MSILATITVLAVLLVAGLSPWWVAGRYLTPGTERVALNELGLAGIVDTLRRGANMYVPATIQSRN</sequence>
<evidence type="ECO:0008006" key="3">
    <source>
        <dbReference type="Google" id="ProtNLM"/>
    </source>
</evidence>